<dbReference type="SUPFAM" id="SSF51126">
    <property type="entry name" value="Pectin lyase-like"/>
    <property type="match status" value="1"/>
</dbReference>
<gene>
    <name evidence="2" type="ORF">GGR08_001111</name>
</gene>
<dbReference type="AlphaFoldDB" id="A0A840DZ68"/>
<dbReference type="SUPFAM" id="SSF103515">
    <property type="entry name" value="Autotransporter"/>
    <property type="match status" value="1"/>
</dbReference>
<dbReference type="InterPro" id="IPR005546">
    <property type="entry name" value="Autotransporte_beta"/>
</dbReference>
<protein>
    <submittedName>
        <fullName evidence="2">Outer membrane autotransporter protein</fullName>
    </submittedName>
</protein>
<dbReference type="PANTHER" id="PTHR35037:SF3">
    <property type="entry name" value="C-TERMINAL REGION OF AIDA-LIKE PROTEIN"/>
    <property type="match status" value="1"/>
</dbReference>
<dbReference type="SMART" id="SM00869">
    <property type="entry name" value="Autotransporter"/>
    <property type="match status" value="1"/>
</dbReference>
<proteinExistence type="predicted"/>
<dbReference type="InterPro" id="IPR051551">
    <property type="entry name" value="Autotransporter_adhesion"/>
</dbReference>
<evidence type="ECO:0000313" key="2">
    <source>
        <dbReference type="EMBL" id="MBB4076802.1"/>
    </source>
</evidence>
<organism evidence="2 3">
    <name type="scientific">Bartonella fuyuanensis</name>
    <dbReference type="NCBI Taxonomy" id="1460968"/>
    <lineage>
        <taxon>Bacteria</taxon>
        <taxon>Pseudomonadati</taxon>
        <taxon>Pseudomonadota</taxon>
        <taxon>Alphaproteobacteria</taxon>
        <taxon>Hyphomicrobiales</taxon>
        <taxon>Bartonellaceae</taxon>
        <taxon>Bartonella</taxon>
    </lineage>
</organism>
<evidence type="ECO:0000313" key="3">
    <source>
        <dbReference type="Proteomes" id="UP000585970"/>
    </source>
</evidence>
<dbReference type="PROSITE" id="PS51208">
    <property type="entry name" value="AUTOTRANSPORTER"/>
    <property type="match status" value="1"/>
</dbReference>
<name>A0A840DZ68_9HYPH</name>
<dbReference type="PANTHER" id="PTHR35037">
    <property type="entry name" value="C-TERMINAL REGION OF AIDA-LIKE PROTEIN"/>
    <property type="match status" value="1"/>
</dbReference>
<keyword evidence="3" id="KW-1185">Reference proteome</keyword>
<accession>A0A840DZ68</accession>
<comment type="caution">
    <text evidence="2">The sequence shown here is derived from an EMBL/GenBank/DDBJ whole genome shotgun (WGS) entry which is preliminary data.</text>
</comment>
<dbReference type="Proteomes" id="UP000585970">
    <property type="component" value="Unassembled WGS sequence"/>
</dbReference>
<dbReference type="Gene3D" id="2.160.20.20">
    <property type="match status" value="1"/>
</dbReference>
<reference evidence="2 3" key="1">
    <citation type="submission" date="2020-08" db="EMBL/GenBank/DDBJ databases">
        <title>Genomic Encyclopedia of Type Strains, Phase IV (KMG-IV): sequencing the most valuable type-strain genomes for metagenomic binning, comparative biology and taxonomic classification.</title>
        <authorList>
            <person name="Goeker M."/>
        </authorList>
    </citation>
    <scope>NUCLEOTIDE SEQUENCE [LARGE SCALE GENOMIC DNA]</scope>
    <source>
        <strain evidence="2 3">DSM 100694</strain>
    </source>
</reference>
<dbReference type="EMBL" id="JACIFE010000011">
    <property type="protein sequence ID" value="MBB4076802.1"/>
    <property type="molecule type" value="Genomic_DNA"/>
</dbReference>
<dbReference type="InterPro" id="IPR012332">
    <property type="entry name" value="Autotransporter_pectin_lyase_C"/>
</dbReference>
<sequence>MIKVLKRHIYLCAITTSVLVFVHDMDVNAQEKPSCSSLLKSYSCDALEKRGVANNALQLGAVESDFLGVTNVKKFEQVNIKVGEKGRLGIEGGMEFKNTETIPTEVFAQEKMKIVLDKVSITGSGKNTINGKDISSYNNGFNRAVFGVKQGGSFLVKDGKINVSNIYGLVMESSEGVFIPGGENRYGLLDGKFLYGSWDWRYSGVVFENSDITLNGRGTRGLYLKGGPSQEEYIEGEMLATLGEIQFKRTNFKVPNGTAIYIDDAKRFPYITALEGSRIFANRFLDVKVNSHVAVEADASFFVGGAHVDKSSYAEVELSNKSQWTVTPGKNNKWHASSVSFVRVIDSAIFFKKPRDGHYQTLRIGKLDGDSGLDYAYVAKDARLLINASLAITDDQVRGIEADRLLIYGDVYGKTKVYIVEVPVDSGKKGSQNKDAQGNGKSVSIIQVYGKAAEDSFKLAAGYVVLRGAPYQYLLRAYGPTSSLGKAKDENKLAKGKSIKKNGDFWDYRLEAEYVQPPSRQVYAQLKKDKLPRRVARSLSVRAHPKNAVANQDASVLYLEEGVKAVVPQVPTYLLMPNALFQIGLMDIGNHNKQLETLRLASEALEENAKSSAIFARGYGGSYSYLSDLSALEYGYGGNLNYNAIEAGVSLNMIEKPYHTLSFGMIGNYGKASLQPQDVKESKKSAFDKWSITAYGSMQHDTGFYIDGLFSYGLFKGDVLTQARGKTATLKGTPLSVSLIAGKSFMAGQKGVMFDPQVQVVYQNLRFDKTSDIDGFNIEMGKLDQWLMRVGGSLSKTLAVSEEGHVVSFSGKLHLTNSFGGKQRVQFGDEFKLGAFGSSLEAGVGFNAQLSSNFALHGDVTYQHRLRKAGFSGMIFSGGLRYRF</sequence>
<dbReference type="InterPro" id="IPR006315">
    <property type="entry name" value="OM_autotransptr_brl_dom"/>
</dbReference>
<dbReference type="RefSeq" id="WP_183194315.1">
    <property type="nucleotide sequence ID" value="NZ_JACIFE010000011.1"/>
</dbReference>
<dbReference type="GO" id="GO:0019867">
    <property type="term" value="C:outer membrane"/>
    <property type="evidence" value="ECO:0007669"/>
    <property type="project" value="InterPro"/>
</dbReference>
<dbReference type="InterPro" id="IPR011050">
    <property type="entry name" value="Pectin_lyase_fold/virulence"/>
</dbReference>
<feature type="domain" description="Autotransporter" evidence="1">
    <location>
        <begin position="607"/>
        <end position="884"/>
    </location>
</feature>
<dbReference type="Pfam" id="PF03797">
    <property type="entry name" value="Autotransporter"/>
    <property type="match status" value="1"/>
</dbReference>
<dbReference type="InterPro" id="IPR036709">
    <property type="entry name" value="Autotransporte_beta_dom_sf"/>
</dbReference>
<dbReference type="Gene3D" id="2.40.128.130">
    <property type="entry name" value="Autotransporter beta-domain"/>
    <property type="match status" value="1"/>
</dbReference>
<evidence type="ECO:0000259" key="1">
    <source>
        <dbReference type="PROSITE" id="PS51208"/>
    </source>
</evidence>
<dbReference type="NCBIfam" id="TIGR01414">
    <property type="entry name" value="autotrans_barl"/>
    <property type="match status" value="1"/>
</dbReference>